<dbReference type="Proteomes" id="UP000007819">
    <property type="component" value="Chromosome A1"/>
</dbReference>
<protein>
    <recommendedName>
        <fullName evidence="1">CHK kinase-like domain-containing protein</fullName>
    </recommendedName>
</protein>
<dbReference type="InterPro" id="IPR004119">
    <property type="entry name" value="EcKL"/>
</dbReference>
<dbReference type="PANTHER" id="PTHR11012:SF8">
    <property type="entry name" value="JUVENILE HORMONE-INDUCIBLE PROTEIN 26"/>
    <property type="match status" value="1"/>
</dbReference>
<keyword evidence="3" id="KW-1185">Reference proteome</keyword>
<feature type="domain" description="CHK kinase-like" evidence="1">
    <location>
        <begin position="141"/>
        <end position="345"/>
    </location>
</feature>
<dbReference type="Gene3D" id="3.90.1200.10">
    <property type="match status" value="1"/>
</dbReference>
<organism evidence="2 3">
    <name type="scientific">Acyrthosiphon pisum</name>
    <name type="common">Pea aphid</name>
    <dbReference type="NCBI Taxonomy" id="7029"/>
    <lineage>
        <taxon>Eukaryota</taxon>
        <taxon>Metazoa</taxon>
        <taxon>Ecdysozoa</taxon>
        <taxon>Arthropoda</taxon>
        <taxon>Hexapoda</taxon>
        <taxon>Insecta</taxon>
        <taxon>Pterygota</taxon>
        <taxon>Neoptera</taxon>
        <taxon>Paraneoptera</taxon>
        <taxon>Hemiptera</taxon>
        <taxon>Sternorrhyncha</taxon>
        <taxon>Aphidomorpha</taxon>
        <taxon>Aphidoidea</taxon>
        <taxon>Aphididae</taxon>
        <taxon>Macrosiphini</taxon>
        <taxon>Acyrthosiphon</taxon>
    </lineage>
</organism>
<sequence>MCKSRMDYLSTVVFPRAAADGAFGPGAEYVSFRAVDCGGAILDDYQFASDIVFGTVTLTGSEWPAGGVPVVVKMKNADSRMAAMMNMHEKFYNEYVFYTRLLPMLAASAADPAAVFALFPRFLYSNVTLDGGTDGGQQQVIVLANLAPTGYRANNQKVFLDVGHVQLALRKLGALHGLSYNAKAADSSRAGPTFANLCTASLVETQWFNGHWYMSPRFLSGTGNRGVNALRDSDTDGKYAAPLARVQATLSGESETMKELLRPAEPLAVLCHGDFCRNNLLYRYDVATGRPMDVAVIDPAQARYASPAIDLSFFLYMNTSDADRVANWDVYVAAYLDGVAEVTPAGRAVPLTAADVHAEMRAHGLYGYAHCSFFLPAMVNAVPPDVERLTKSTSDERIQLINESGGQEADRLLASILRHMADRGYV</sequence>
<proteinExistence type="predicted"/>
<evidence type="ECO:0000313" key="3">
    <source>
        <dbReference type="Proteomes" id="UP000007819"/>
    </source>
</evidence>
<dbReference type="SMART" id="SM00587">
    <property type="entry name" value="CHK"/>
    <property type="match status" value="1"/>
</dbReference>
<dbReference type="InterPro" id="IPR015897">
    <property type="entry name" value="CHK_kinase-like"/>
</dbReference>
<name>A0A8R2A9B3_ACYPI</name>
<dbReference type="OrthoDB" id="190089at2759"/>
<dbReference type="KEGG" id="api:100574317"/>
<dbReference type="RefSeq" id="XP_003248350.1">
    <property type="nucleotide sequence ID" value="XM_003248302.3"/>
</dbReference>
<evidence type="ECO:0000313" key="2">
    <source>
        <dbReference type="EnsemblMetazoa" id="XP_003248350.1"/>
    </source>
</evidence>
<dbReference type="InterPro" id="IPR011009">
    <property type="entry name" value="Kinase-like_dom_sf"/>
</dbReference>
<dbReference type="SUPFAM" id="SSF56112">
    <property type="entry name" value="Protein kinase-like (PK-like)"/>
    <property type="match status" value="1"/>
</dbReference>
<reference evidence="3" key="1">
    <citation type="submission" date="2010-06" db="EMBL/GenBank/DDBJ databases">
        <authorList>
            <person name="Jiang H."/>
            <person name="Abraham K."/>
            <person name="Ali S."/>
            <person name="Alsbrooks S.L."/>
            <person name="Anim B.N."/>
            <person name="Anosike U.S."/>
            <person name="Attaway T."/>
            <person name="Bandaranaike D.P."/>
            <person name="Battles P.K."/>
            <person name="Bell S.N."/>
            <person name="Bell A.V."/>
            <person name="Beltran B."/>
            <person name="Bickham C."/>
            <person name="Bustamante Y."/>
            <person name="Caleb T."/>
            <person name="Canada A."/>
            <person name="Cardenas V."/>
            <person name="Carter K."/>
            <person name="Chacko J."/>
            <person name="Chandrabose M.N."/>
            <person name="Chavez D."/>
            <person name="Chavez A."/>
            <person name="Chen L."/>
            <person name="Chu H.-S."/>
            <person name="Claassen K.J."/>
            <person name="Cockrell R."/>
            <person name="Collins M."/>
            <person name="Cooper J.A."/>
            <person name="Cree A."/>
            <person name="Curry S.M."/>
            <person name="Da Y."/>
            <person name="Dao M.D."/>
            <person name="Das B."/>
            <person name="Davila M.-L."/>
            <person name="Davy-Carroll L."/>
            <person name="Denson S."/>
            <person name="Dinh H."/>
            <person name="Ebong V.E."/>
            <person name="Edwards J.R."/>
            <person name="Egan A."/>
            <person name="El-Daye J."/>
            <person name="Escobedo L."/>
            <person name="Fernandez S."/>
            <person name="Fernando P.R."/>
            <person name="Flagg N."/>
            <person name="Forbes L.D."/>
            <person name="Fowler R.G."/>
            <person name="Fu Q."/>
            <person name="Gabisi R.A."/>
            <person name="Ganer J."/>
            <person name="Garbino Pronczuk A."/>
            <person name="Garcia R.M."/>
            <person name="Garner T."/>
            <person name="Garrett T.E."/>
            <person name="Gonzalez D.A."/>
            <person name="Hamid H."/>
            <person name="Hawkins E.S."/>
            <person name="Hirani K."/>
            <person name="Hogues M.E."/>
            <person name="Hollins B."/>
            <person name="Hsiao C.-H."/>
            <person name="Jabil R."/>
            <person name="James M.L."/>
            <person name="Jhangiani S.N."/>
            <person name="Johnson B."/>
            <person name="Johnson Q."/>
            <person name="Joshi V."/>
            <person name="Kalu J.B."/>
            <person name="Kam C."/>
            <person name="Kashfia A."/>
            <person name="Keebler J."/>
            <person name="Kisamo H."/>
            <person name="Kovar C.L."/>
            <person name="Lago L.A."/>
            <person name="Lai C.-Y."/>
            <person name="Laidlaw J."/>
            <person name="Lara F."/>
            <person name="Le T.-K."/>
            <person name="Lee S.L."/>
            <person name="Legall F.H."/>
            <person name="Lemon S.J."/>
            <person name="Lewis L.R."/>
            <person name="Li B."/>
            <person name="Liu Y."/>
            <person name="Liu Y.-S."/>
            <person name="Lopez J."/>
            <person name="Lozado R.J."/>
            <person name="Lu J."/>
            <person name="Madu R.C."/>
            <person name="Maheshwari M."/>
            <person name="Maheshwari R."/>
            <person name="Malloy K."/>
            <person name="Martinez E."/>
            <person name="Mathew T."/>
            <person name="Mercado I.C."/>
            <person name="Mercado C."/>
            <person name="Meyer B."/>
            <person name="Montgomery K."/>
            <person name="Morgan M.B."/>
            <person name="Munidasa M."/>
            <person name="Nazareth L.V."/>
            <person name="Nelson J."/>
            <person name="Ng B.M."/>
            <person name="Nguyen N.B."/>
            <person name="Nguyen P.Q."/>
            <person name="Nguyen T."/>
            <person name="Obregon M."/>
            <person name="Okwuonu G.O."/>
            <person name="Onwere C.G."/>
            <person name="Orozco G."/>
            <person name="Parra A."/>
            <person name="Patel S."/>
            <person name="Patil S."/>
            <person name="Perez A."/>
            <person name="Perez Y."/>
            <person name="Pham C."/>
            <person name="Primus E.L."/>
            <person name="Pu L.-L."/>
            <person name="Puazo M."/>
            <person name="Qin X."/>
            <person name="Quiroz J.B."/>
            <person name="Reese J."/>
            <person name="Richards S."/>
            <person name="Rives C.M."/>
            <person name="Robberts R."/>
            <person name="Ruiz S.J."/>
            <person name="Ruiz M.J."/>
            <person name="Santibanez J."/>
            <person name="Schneider B.W."/>
            <person name="Sisson I."/>
            <person name="Smith M."/>
            <person name="Sodergren E."/>
            <person name="Song X.-Z."/>
            <person name="Song B.B."/>
            <person name="Summersgill H."/>
            <person name="Thelus R."/>
            <person name="Thornton R.D."/>
            <person name="Trejos Z.Y."/>
            <person name="Usmani K."/>
            <person name="Vattathil S."/>
            <person name="Villasana D."/>
            <person name="Walker D.L."/>
            <person name="Wang S."/>
            <person name="Wang K."/>
            <person name="White C.S."/>
            <person name="Williams A.C."/>
            <person name="Williamson J."/>
            <person name="Wilson K."/>
            <person name="Woghiren I.O."/>
            <person name="Woodworth J.R."/>
            <person name="Worley K.C."/>
            <person name="Wright R.A."/>
            <person name="Wu W."/>
            <person name="Young L."/>
            <person name="Zhang L."/>
            <person name="Zhang J."/>
            <person name="Zhu Y."/>
            <person name="Muzny D.M."/>
            <person name="Weinstock G."/>
            <person name="Gibbs R.A."/>
        </authorList>
    </citation>
    <scope>NUCLEOTIDE SEQUENCE [LARGE SCALE GENOMIC DNA]</scope>
    <source>
        <strain evidence="3">LSR1</strain>
    </source>
</reference>
<reference evidence="2" key="2">
    <citation type="submission" date="2022-06" db="UniProtKB">
        <authorList>
            <consortium name="EnsemblMetazoa"/>
        </authorList>
    </citation>
    <scope>IDENTIFICATION</scope>
</reference>
<accession>A0A8R2A9B3</accession>
<dbReference type="AlphaFoldDB" id="A0A8R2A9B3"/>
<dbReference type="GeneID" id="100574317"/>
<evidence type="ECO:0000259" key="1">
    <source>
        <dbReference type="SMART" id="SM00587"/>
    </source>
</evidence>
<dbReference type="Pfam" id="PF02958">
    <property type="entry name" value="EcKL"/>
    <property type="match status" value="1"/>
</dbReference>
<dbReference type="PANTHER" id="PTHR11012">
    <property type="entry name" value="PROTEIN KINASE-LIKE DOMAIN-CONTAINING"/>
    <property type="match status" value="1"/>
</dbReference>
<dbReference type="EnsemblMetazoa" id="XM_003248302.4">
    <property type="protein sequence ID" value="XP_003248350.1"/>
    <property type="gene ID" value="LOC100574317"/>
</dbReference>